<dbReference type="EMBL" id="SACP01000012">
    <property type="protein sequence ID" value="RVU17484.1"/>
    <property type="molecule type" value="Genomic_DNA"/>
</dbReference>
<comment type="catalytic activity">
    <reaction evidence="3">
        <text>a 2'-deoxyadenosine in DNA + S-adenosyl-L-methionine = an N(6)-methyl-2'-deoxyadenosine in DNA + S-adenosyl-L-homocysteine + H(+)</text>
        <dbReference type="Rhea" id="RHEA:15197"/>
        <dbReference type="Rhea" id="RHEA-COMP:12418"/>
        <dbReference type="Rhea" id="RHEA-COMP:12419"/>
        <dbReference type="ChEBI" id="CHEBI:15378"/>
        <dbReference type="ChEBI" id="CHEBI:57856"/>
        <dbReference type="ChEBI" id="CHEBI:59789"/>
        <dbReference type="ChEBI" id="CHEBI:90615"/>
        <dbReference type="ChEBI" id="CHEBI:90616"/>
        <dbReference type="EC" id="2.1.1.72"/>
    </reaction>
</comment>
<evidence type="ECO:0000313" key="8">
    <source>
        <dbReference type="Proteomes" id="UP000286997"/>
    </source>
</evidence>
<dbReference type="Proteomes" id="UP000286997">
    <property type="component" value="Unassembled WGS sequence"/>
</dbReference>
<comment type="caution">
    <text evidence="7">The sequence shown here is derived from an EMBL/GenBank/DDBJ whole genome shotgun (WGS) entry which is preliminary data.</text>
</comment>
<feature type="region of interest" description="Disordered" evidence="5">
    <location>
        <begin position="1"/>
        <end position="22"/>
    </location>
</feature>
<dbReference type="GO" id="GO:0032259">
    <property type="term" value="P:methylation"/>
    <property type="evidence" value="ECO:0007669"/>
    <property type="project" value="UniProtKB-KW"/>
</dbReference>
<gene>
    <name evidence="7" type="ORF">EOE48_13940</name>
</gene>
<dbReference type="Gene3D" id="3.40.50.150">
    <property type="entry name" value="Vaccinia Virus protein VP39"/>
    <property type="match status" value="1"/>
</dbReference>
<reference evidence="7 8" key="1">
    <citation type="submission" date="2019-01" db="EMBL/GenBank/DDBJ databases">
        <authorList>
            <person name="Chen W.-M."/>
        </authorList>
    </citation>
    <scope>NUCLEOTIDE SEQUENCE [LARGE SCALE GENOMIC DNA]</scope>
    <source>
        <strain evidence="7 8">TER-1</strain>
    </source>
</reference>
<keyword evidence="2 7" id="KW-0808">Transferase</keyword>
<evidence type="ECO:0000256" key="2">
    <source>
        <dbReference type="ARBA" id="ARBA00022679"/>
    </source>
</evidence>
<evidence type="ECO:0000259" key="6">
    <source>
        <dbReference type="Pfam" id="PF01555"/>
    </source>
</evidence>
<comment type="similarity">
    <text evidence="4">Belongs to the N(4)/N(6)-methyltransferase family.</text>
</comment>
<dbReference type="EC" id="2.1.1.-" evidence="4"/>
<dbReference type="InterPro" id="IPR001091">
    <property type="entry name" value="RM_Methyltransferase"/>
</dbReference>
<dbReference type="Pfam" id="PF01555">
    <property type="entry name" value="N6_N4_Mtase"/>
    <property type="match status" value="1"/>
</dbReference>
<evidence type="ECO:0000256" key="5">
    <source>
        <dbReference type="SAM" id="MobiDB-lite"/>
    </source>
</evidence>
<dbReference type="AlphaFoldDB" id="A0A3S2VP92"/>
<organism evidence="7 8">
    <name type="scientific">Methylobacterium oryzihabitans</name>
    <dbReference type="NCBI Taxonomy" id="2499852"/>
    <lineage>
        <taxon>Bacteria</taxon>
        <taxon>Pseudomonadati</taxon>
        <taxon>Pseudomonadota</taxon>
        <taxon>Alphaproteobacteria</taxon>
        <taxon>Hyphomicrobiales</taxon>
        <taxon>Methylobacteriaceae</taxon>
        <taxon>Methylobacterium</taxon>
    </lineage>
</organism>
<accession>A0A3S2VP92</accession>
<dbReference type="OrthoDB" id="7806498at2"/>
<keyword evidence="1 7" id="KW-0489">Methyltransferase</keyword>
<keyword evidence="8" id="KW-1185">Reference proteome</keyword>
<dbReference type="GO" id="GO:0003677">
    <property type="term" value="F:DNA binding"/>
    <property type="evidence" value="ECO:0007669"/>
    <property type="project" value="InterPro"/>
</dbReference>
<dbReference type="PRINTS" id="PR00508">
    <property type="entry name" value="S21N4MTFRASE"/>
</dbReference>
<proteinExistence type="inferred from homology"/>
<dbReference type="GO" id="GO:0008170">
    <property type="term" value="F:N-methyltransferase activity"/>
    <property type="evidence" value="ECO:0007669"/>
    <property type="project" value="InterPro"/>
</dbReference>
<dbReference type="InterPro" id="IPR029063">
    <property type="entry name" value="SAM-dependent_MTases_sf"/>
</dbReference>
<evidence type="ECO:0000313" key="7">
    <source>
        <dbReference type="EMBL" id="RVU17484.1"/>
    </source>
</evidence>
<dbReference type="GO" id="GO:0009007">
    <property type="term" value="F:site-specific DNA-methyltransferase (adenine-specific) activity"/>
    <property type="evidence" value="ECO:0007669"/>
    <property type="project" value="UniProtKB-EC"/>
</dbReference>
<evidence type="ECO:0000256" key="1">
    <source>
        <dbReference type="ARBA" id="ARBA00022603"/>
    </source>
</evidence>
<evidence type="ECO:0000256" key="3">
    <source>
        <dbReference type="ARBA" id="ARBA00047942"/>
    </source>
</evidence>
<sequence>MPQHHSLTADRRSPVRASAPDALQDPASALGRCGVAVSGFREVLRIGSATLIRADSLDVLTALAEAAPGSIGAVLGDPPYSSGGATAGERARPPSQKYQQSEYRHRHAEFAGDMRDQRSFLAWSALWMARAREATVSGGLIGTFTDWRQLPVTTDALQVAGWVWRGIVPWDKTQAVRPTLGRYRTQAEYVAWGTNGPRTMAGPTAPGVYTVSVPKVKLHMAAKPVALMEGLLSVMEGPVLDPFMGSGTIGLACANLGLPYIGVEIDAGHFDGACRRIEAHGQAGE</sequence>
<dbReference type="InterPro" id="IPR002941">
    <property type="entry name" value="DNA_methylase_N4/N6"/>
</dbReference>
<feature type="region of interest" description="Disordered" evidence="5">
    <location>
        <begin position="75"/>
        <end position="96"/>
    </location>
</feature>
<dbReference type="SUPFAM" id="SSF53335">
    <property type="entry name" value="S-adenosyl-L-methionine-dependent methyltransferases"/>
    <property type="match status" value="1"/>
</dbReference>
<protein>
    <recommendedName>
        <fullName evidence="4">Methyltransferase</fullName>
        <ecNumber evidence="4">2.1.1.-</ecNumber>
    </recommendedName>
</protein>
<feature type="domain" description="DNA methylase N-4/N-6" evidence="6">
    <location>
        <begin position="217"/>
        <end position="271"/>
    </location>
</feature>
<evidence type="ECO:0000256" key="4">
    <source>
        <dbReference type="RuleBase" id="RU362026"/>
    </source>
</evidence>
<name>A0A3S2VP92_9HYPH</name>